<dbReference type="PROSITE" id="PS50943">
    <property type="entry name" value="HTH_CROC1"/>
    <property type="match status" value="1"/>
</dbReference>
<sequence length="177" mass="19840">MAGALGVSQATVSRWECGLDIPSIEISHRITDLIATQIRDELAIKSRFIERLSSVQAIFDLDGICLEATSQGCAQAWPLFSRLAGRFLEPRMIGETRIAIDDADTRKGIIKGDIAMIVGVSTRHLDSEIDSAFKHRWISRFWFHGYRVLATLAYEPCDEATPVGIEEIFRLDDVCKR</sequence>
<accession>A0ABU0FGD4</accession>
<reference evidence="2 3" key="1">
    <citation type="submission" date="2023-07" db="EMBL/GenBank/DDBJ databases">
        <title>Genomic Encyclopedia of Type Strains, Phase IV (KMG-IV): sequencing the most valuable type-strain genomes for metagenomic binning, comparative biology and taxonomic classification.</title>
        <authorList>
            <person name="Goeker M."/>
        </authorList>
    </citation>
    <scope>NUCLEOTIDE SEQUENCE [LARGE SCALE GENOMIC DNA]</scope>
    <source>
        <strain evidence="2 3">DSM 5896</strain>
    </source>
</reference>
<proteinExistence type="predicted"/>
<dbReference type="EMBL" id="JAUSVK010000001">
    <property type="protein sequence ID" value="MDQ0393669.1"/>
    <property type="molecule type" value="Genomic_DNA"/>
</dbReference>
<dbReference type="InterPro" id="IPR010982">
    <property type="entry name" value="Lambda_DNA-bd_dom_sf"/>
</dbReference>
<protein>
    <submittedName>
        <fullName evidence="2">Transcriptional regulator with XRE-family HTH domain</fullName>
    </submittedName>
</protein>
<evidence type="ECO:0000259" key="1">
    <source>
        <dbReference type="PROSITE" id="PS50943"/>
    </source>
</evidence>
<name>A0ABU0FGD4_9HYPH</name>
<evidence type="ECO:0000313" key="3">
    <source>
        <dbReference type="Proteomes" id="UP001237448"/>
    </source>
</evidence>
<gene>
    <name evidence="2" type="ORF">J3R73_003461</name>
</gene>
<evidence type="ECO:0000313" key="2">
    <source>
        <dbReference type="EMBL" id="MDQ0393669.1"/>
    </source>
</evidence>
<comment type="caution">
    <text evidence="2">The sequence shown here is derived from an EMBL/GenBank/DDBJ whole genome shotgun (WGS) entry which is preliminary data.</text>
</comment>
<keyword evidence="3" id="KW-1185">Reference proteome</keyword>
<dbReference type="CDD" id="cd00093">
    <property type="entry name" value="HTH_XRE"/>
    <property type="match status" value="1"/>
</dbReference>
<feature type="domain" description="HTH cro/C1-type" evidence="1">
    <location>
        <begin position="1"/>
        <end position="42"/>
    </location>
</feature>
<dbReference type="InterPro" id="IPR001387">
    <property type="entry name" value="Cro/C1-type_HTH"/>
</dbReference>
<dbReference type="Proteomes" id="UP001237448">
    <property type="component" value="Unassembled WGS sequence"/>
</dbReference>
<dbReference type="SUPFAM" id="SSF47413">
    <property type="entry name" value="lambda repressor-like DNA-binding domains"/>
    <property type="match status" value="1"/>
</dbReference>
<organism evidence="2 3">
    <name type="scientific">Labrys monachus</name>
    <dbReference type="NCBI Taxonomy" id="217067"/>
    <lineage>
        <taxon>Bacteria</taxon>
        <taxon>Pseudomonadati</taxon>
        <taxon>Pseudomonadota</taxon>
        <taxon>Alphaproteobacteria</taxon>
        <taxon>Hyphomicrobiales</taxon>
        <taxon>Xanthobacteraceae</taxon>
        <taxon>Labrys</taxon>
    </lineage>
</organism>